<dbReference type="EMBL" id="HBUE01115915">
    <property type="protein sequence ID" value="CAG6490531.1"/>
    <property type="molecule type" value="Transcribed_RNA"/>
</dbReference>
<accession>A0A8D8CBT1</accession>
<organism evidence="1">
    <name type="scientific">Culex pipiens</name>
    <name type="common">House mosquito</name>
    <dbReference type="NCBI Taxonomy" id="7175"/>
    <lineage>
        <taxon>Eukaryota</taxon>
        <taxon>Metazoa</taxon>
        <taxon>Ecdysozoa</taxon>
        <taxon>Arthropoda</taxon>
        <taxon>Hexapoda</taxon>
        <taxon>Insecta</taxon>
        <taxon>Pterygota</taxon>
        <taxon>Neoptera</taxon>
        <taxon>Endopterygota</taxon>
        <taxon>Diptera</taxon>
        <taxon>Nematocera</taxon>
        <taxon>Culicoidea</taxon>
        <taxon>Culicidae</taxon>
        <taxon>Culicinae</taxon>
        <taxon>Culicini</taxon>
        <taxon>Culex</taxon>
        <taxon>Culex</taxon>
    </lineage>
</organism>
<sequence>MKQTQQKKSALFCGPGQCWQSRWCNLVDEWQHTPLSKSHCTVSTTRRRAWDGRRRRRFRLCSGSSRDQLTFSDSFCTFDRRQRERGGCAAPCLAKALGVATLFTGREHCFVAGTDYPSDFLNAHDEKRPRRN</sequence>
<proteinExistence type="predicted"/>
<name>A0A8D8CBT1_CULPI</name>
<evidence type="ECO:0000313" key="1">
    <source>
        <dbReference type="EMBL" id="CAG6490531.1"/>
    </source>
</evidence>
<reference evidence="1" key="1">
    <citation type="submission" date="2021-05" db="EMBL/GenBank/DDBJ databases">
        <authorList>
            <person name="Alioto T."/>
            <person name="Alioto T."/>
            <person name="Gomez Garrido J."/>
        </authorList>
    </citation>
    <scope>NUCLEOTIDE SEQUENCE</scope>
</reference>
<dbReference type="AlphaFoldDB" id="A0A8D8CBT1"/>
<protein>
    <submittedName>
        <fullName evidence="1">(northern house mosquito) hypothetical protein</fullName>
    </submittedName>
</protein>